<dbReference type="EMBL" id="DPIY01000010">
    <property type="protein sequence ID" value="HCT58173.1"/>
    <property type="molecule type" value="Genomic_DNA"/>
</dbReference>
<protein>
    <recommendedName>
        <fullName evidence="3">Tetratricopeptide repeat protein</fullName>
    </recommendedName>
</protein>
<proteinExistence type="predicted"/>
<dbReference type="AlphaFoldDB" id="A0A3D4VAN3"/>
<organism evidence="1 2">
    <name type="scientific">Gemmatimonas aurantiaca</name>
    <dbReference type="NCBI Taxonomy" id="173480"/>
    <lineage>
        <taxon>Bacteria</taxon>
        <taxon>Pseudomonadati</taxon>
        <taxon>Gemmatimonadota</taxon>
        <taxon>Gemmatimonadia</taxon>
        <taxon>Gemmatimonadales</taxon>
        <taxon>Gemmatimonadaceae</taxon>
        <taxon>Gemmatimonas</taxon>
    </lineage>
</organism>
<dbReference type="SUPFAM" id="SSF48452">
    <property type="entry name" value="TPR-like"/>
    <property type="match status" value="1"/>
</dbReference>
<evidence type="ECO:0008006" key="3">
    <source>
        <dbReference type="Google" id="ProtNLM"/>
    </source>
</evidence>
<evidence type="ECO:0000313" key="1">
    <source>
        <dbReference type="EMBL" id="HCT58173.1"/>
    </source>
</evidence>
<comment type="caution">
    <text evidence="1">The sequence shown here is derived from an EMBL/GenBank/DDBJ whole genome shotgun (WGS) entry which is preliminary data.</text>
</comment>
<dbReference type="Proteomes" id="UP000264071">
    <property type="component" value="Unassembled WGS sequence"/>
</dbReference>
<dbReference type="OMA" id="ETYERGI"/>
<sequence>MSTDRLATMRAMAAKQPNNALARFGLANELQKAGLLDEAATEFSAYLAMHDDEGNAWLRYADILHALGRHDEVRDAVTRGIDAAHRYGHSGLVAEFEERGY</sequence>
<dbReference type="Gene3D" id="1.25.40.10">
    <property type="entry name" value="Tetratricopeptide repeat domain"/>
    <property type="match status" value="1"/>
</dbReference>
<accession>A0A3D4VAN3</accession>
<reference evidence="1 2" key="1">
    <citation type="journal article" date="2018" name="Nat. Biotechnol.">
        <title>A standardized bacterial taxonomy based on genome phylogeny substantially revises the tree of life.</title>
        <authorList>
            <person name="Parks D.H."/>
            <person name="Chuvochina M."/>
            <person name="Waite D.W."/>
            <person name="Rinke C."/>
            <person name="Skarshewski A."/>
            <person name="Chaumeil P.A."/>
            <person name="Hugenholtz P."/>
        </authorList>
    </citation>
    <scope>NUCLEOTIDE SEQUENCE [LARGE SCALE GENOMIC DNA]</scope>
    <source>
        <strain evidence="1">UBA8844</strain>
    </source>
</reference>
<dbReference type="InterPro" id="IPR011990">
    <property type="entry name" value="TPR-like_helical_dom_sf"/>
</dbReference>
<name>A0A3D4VAN3_9BACT</name>
<gene>
    <name evidence="1" type="ORF">DGD08_13290</name>
</gene>
<evidence type="ECO:0000313" key="2">
    <source>
        <dbReference type="Proteomes" id="UP000264071"/>
    </source>
</evidence>